<keyword evidence="1" id="KW-0732">Signal</keyword>
<gene>
    <name evidence="2" type="ORF">D917_02731</name>
</gene>
<evidence type="ECO:0000256" key="1">
    <source>
        <dbReference type="SAM" id="SignalP"/>
    </source>
</evidence>
<name>A0A1Y3EFT2_9BILA</name>
<sequence>HAAEMQRLKMLMLITTLVIISQLLSRVCLITASITKNSDLINDGIVACRGKYYCLYVTFGRISNYCEKITFSTRCCQSIFEQHGCHQS</sequence>
<dbReference type="AlphaFoldDB" id="A0A1Y3EFT2"/>
<dbReference type="Proteomes" id="UP000243006">
    <property type="component" value="Unassembled WGS sequence"/>
</dbReference>
<feature type="non-terminal residue" evidence="2">
    <location>
        <position position="1"/>
    </location>
</feature>
<organism evidence="2 3">
    <name type="scientific">Trichinella nativa</name>
    <dbReference type="NCBI Taxonomy" id="6335"/>
    <lineage>
        <taxon>Eukaryota</taxon>
        <taxon>Metazoa</taxon>
        <taxon>Ecdysozoa</taxon>
        <taxon>Nematoda</taxon>
        <taxon>Enoplea</taxon>
        <taxon>Dorylaimia</taxon>
        <taxon>Trichinellida</taxon>
        <taxon>Trichinellidae</taxon>
        <taxon>Trichinella</taxon>
    </lineage>
</organism>
<accession>A0A1Y3EFT2</accession>
<protein>
    <submittedName>
        <fullName evidence="2">Uncharacterized protein</fullName>
    </submittedName>
</protein>
<dbReference type="EMBL" id="LVZM01017141">
    <property type="protein sequence ID" value="OUC42687.1"/>
    <property type="molecule type" value="Genomic_DNA"/>
</dbReference>
<evidence type="ECO:0000313" key="3">
    <source>
        <dbReference type="Proteomes" id="UP000243006"/>
    </source>
</evidence>
<feature type="chain" id="PRO_5010992847" evidence="1">
    <location>
        <begin position="26"/>
        <end position="88"/>
    </location>
</feature>
<comment type="caution">
    <text evidence="2">The sequence shown here is derived from an EMBL/GenBank/DDBJ whole genome shotgun (WGS) entry which is preliminary data.</text>
</comment>
<proteinExistence type="predicted"/>
<feature type="signal peptide" evidence="1">
    <location>
        <begin position="1"/>
        <end position="25"/>
    </location>
</feature>
<evidence type="ECO:0000313" key="2">
    <source>
        <dbReference type="EMBL" id="OUC42687.1"/>
    </source>
</evidence>
<reference evidence="2 3" key="1">
    <citation type="submission" date="2015-04" db="EMBL/GenBank/DDBJ databases">
        <title>Draft genome of the roundworm Trichinella nativa.</title>
        <authorList>
            <person name="Mitreva M."/>
        </authorList>
    </citation>
    <scope>NUCLEOTIDE SEQUENCE [LARGE SCALE GENOMIC DNA]</scope>
    <source>
        <strain evidence="2 3">ISS45</strain>
    </source>
</reference>